<dbReference type="EMBL" id="JAUDCG010000025">
    <property type="protein sequence ID" value="MDM8157326.1"/>
    <property type="molecule type" value="Genomic_DNA"/>
</dbReference>
<evidence type="ECO:0000256" key="1">
    <source>
        <dbReference type="ARBA" id="ARBA00022801"/>
    </source>
</evidence>
<dbReference type="Proteomes" id="UP001529340">
    <property type="component" value="Unassembled WGS sequence"/>
</dbReference>
<gene>
    <name evidence="6" type="ORF">QUV96_06720</name>
</gene>
<feature type="domain" description="PNPLA" evidence="5">
    <location>
        <begin position="5"/>
        <end position="171"/>
    </location>
</feature>
<dbReference type="CDD" id="cd07208">
    <property type="entry name" value="Pat_hypo_Ecoli_yjju_like"/>
    <property type="match status" value="1"/>
</dbReference>
<dbReference type="InterPro" id="IPR016035">
    <property type="entry name" value="Acyl_Trfase/lysoPLipase"/>
</dbReference>
<protein>
    <submittedName>
        <fullName evidence="6">Patatin family protein</fullName>
    </submittedName>
</protein>
<dbReference type="PROSITE" id="PS51635">
    <property type="entry name" value="PNPLA"/>
    <property type="match status" value="1"/>
</dbReference>
<reference evidence="6" key="1">
    <citation type="submission" date="2023-06" db="EMBL/GenBank/DDBJ databases">
        <title>Identification and characterization of horizontal gene transfer across gut microbiota members of farm animals based on homology search.</title>
        <authorList>
            <person name="Schwarzerova J."/>
            <person name="Nykrynova M."/>
            <person name="Jureckova K."/>
            <person name="Cejkova D."/>
            <person name="Rychlik I."/>
        </authorList>
    </citation>
    <scope>NUCLEOTIDE SEQUENCE</scope>
    <source>
        <strain evidence="6">ET39</strain>
    </source>
</reference>
<feature type="short sequence motif" description="GXSXG" evidence="4">
    <location>
        <begin position="36"/>
        <end position="40"/>
    </location>
</feature>
<reference evidence="6" key="2">
    <citation type="submission" date="2023-06" db="EMBL/GenBank/DDBJ databases">
        <authorList>
            <person name="Zeman M."/>
            <person name="Kubasova T."/>
            <person name="Jahodarova E."/>
            <person name="Nykrynova M."/>
            <person name="Rychlik I."/>
        </authorList>
    </citation>
    <scope>NUCLEOTIDE SEQUENCE</scope>
    <source>
        <strain evidence="6">ET39</strain>
    </source>
</reference>
<dbReference type="PANTHER" id="PTHR14226:SF25">
    <property type="entry name" value="PHOSPHOESTERASE"/>
    <property type="match status" value="1"/>
</dbReference>
<dbReference type="SUPFAM" id="SSF52151">
    <property type="entry name" value="FabD/lysophospholipase-like"/>
    <property type="match status" value="1"/>
</dbReference>
<dbReference type="Gene3D" id="3.40.1090.10">
    <property type="entry name" value="Cytosolic phospholipase A2 catalytic domain"/>
    <property type="match status" value="2"/>
</dbReference>
<comment type="caution">
    <text evidence="6">The sequence shown here is derived from an EMBL/GenBank/DDBJ whole genome shotgun (WGS) entry which is preliminary data.</text>
</comment>
<evidence type="ECO:0000256" key="3">
    <source>
        <dbReference type="ARBA" id="ARBA00023098"/>
    </source>
</evidence>
<keyword evidence="1 4" id="KW-0378">Hydrolase</keyword>
<evidence type="ECO:0000313" key="7">
    <source>
        <dbReference type="Proteomes" id="UP001529340"/>
    </source>
</evidence>
<keyword evidence="3 4" id="KW-0443">Lipid metabolism</keyword>
<name>A0ABT7UCI6_9FIRM</name>
<dbReference type="RefSeq" id="WP_289607786.1">
    <property type="nucleotide sequence ID" value="NZ_JAUDCG010000025.1"/>
</dbReference>
<feature type="active site" description="Proton acceptor" evidence="4">
    <location>
        <position position="158"/>
    </location>
</feature>
<keyword evidence="2 4" id="KW-0442">Lipid degradation</keyword>
<dbReference type="InterPro" id="IPR045943">
    <property type="entry name" value="DUF6363"/>
</dbReference>
<dbReference type="Pfam" id="PF01734">
    <property type="entry name" value="Patatin"/>
    <property type="match status" value="1"/>
</dbReference>
<organism evidence="6 7">
    <name type="scientific">Amedibacillus dolichus</name>
    <dbReference type="NCBI Taxonomy" id="31971"/>
    <lineage>
        <taxon>Bacteria</taxon>
        <taxon>Bacillati</taxon>
        <taxon>Bacillota</taxon>
        <taxon>Erysipelotrichia</taxon>
        <taxon>Erysipelotrichales</taxon>
        <taxon>Erysipelotrichaceae</taxon>
        <taxon>Amedibacillus</taxon>
    </lineage>
</organism>
<evidence type="ECO:0000256" key="2">
    <source>
        <dbReference type="ARBA" id="ARBA00022963"/>
    </source>
</evidence>
<dbReference type="Pfam" id="PF19890">
    <property type="entry name" value="DUF6363"/>
    <property type="match status" value="1"/>
</dbReference>
<feature type="short sequence motif" description="DGA/G" evidence="4">
    <location>
        <begin position="158"/>
        <end position="160"/>
    </location>
</feature>
<proteinExistence type="predicted"/>
<dbReference type="PANTHER" id="PTHR14226">
    <property type="entry name" value="NEUROPATHY TARGET ESTERASE/SWISS CHEESE D.MELANOGASTER"/>
    <property type="match status" value="1"/>
</dbReference>
<dbReference type="InterPro" id="IPR037483">
    <property type="entry name" value="YjjU-like"/>
</dbReference>
<dbReference type="InterPro" id="IPR002641">
    <property type="entry name" value="PNPLA_dom"/>
</dbReference>
<keyword evidence="7" id="KW-1185">Reference proteome</keyword>
<evidence type="ECO:0000313" key="6">
    <source>
        <dbReference type="EMBL" id="MDM8157326.1"/>
    </source>
</evidence>
<feature type="short sequence motif" description="GXGXXG" evidence="4">
    <location>
        <begin position="9"/>
        <end position="14"/>
    </location>
</feature>
<evidence type="ECO:0000256" key="4">
    <source>
        <dbReference type="PROSITE-ProRule" id="PRU01161"/>
    </source>
</evidence>
<accession>A0ABT7UCI6</accession>
<sequence>MKTGLVLEGGGMRGSYTCGVLDAFLDHHIEFNGVIGVSAGACHGCSYVSGQRGRSFRITETYQHDPRYMGMRSLLTTGDLFNAKFTYHTIPEQLDPYDFKAFNETKTKLYAVCTNVESGEAEYFRMIRMEQDVEYVRASASLPLVSRIVEIDGKKLLDGGIADSIPIRKFQSMGYDRNIVVLTQCREYRKKKDPSLPLIRTRYRRYPAFVRKMEDRHTRYNETLEYLSEQEAAGNVLILQPKESVDISRVEKNLDKLRALYEKGYQDAVERIEDIRRFLSEPARS</sequence>
<evidence type="ECO:0000259" key="5">
    <source>
        <dbReference type="PROSITE" id="PS51635"/>
    </source>
</evidence>
<feature type="active site" description="Nucleophile" evidence="4">
    <location>
        <position position="38"/>
    </location>
</feature>
<dbReference type="InterPro" id="IPR050301">
    <property type="entry name" value="NTE"/>
</dbReference>